<name>A0ABY5ZH54_9ACTN</name>
<comment type="subcellular location">
    <subcellularLocation>
        <location evidence="1">Cell membrane</location>
        <topology evidence="1">Multi-pass membrane protein</topology>
    </subcellularLocation>
</comment>
<keyword evidence="2" id="KW-1003">Cell membrane</keyword>
<protein>
    <submittedName>
        <fullName evidence="8">LysE family transporter</fullName>
    </submittedName>
</protein>
<accession>A0ABY5ZH54</accession>
<evidence type="ECO:0000256" key="1">
    <source>
        <dbReference type="ARBA" id="ARBA00004651"/>
    </source>
</evidence>
<feature type="region of interest" description="Disordered" evidence="6">
    <location>
        <begin position="1"/>
        <end position="24"/>
    </location>
</feature>
<dbReference type="EMBL" id="CP073721">
    <property type="protein sequence ID" value="UWZ40290.1"/>
    <property type="molecule type" value="Genomic_DNA"/>
</dbReference>
<evidence type="ECO:0000256" key="7">
    <source>
        <dbReference type="SAM" id="Phobius"/>
    </source>
</evidence>
<feature type="transmembrane region" description="Helical" evidence="7">
    <location>
        <begin position="187"/>
        <end position="209"/>
    </location>
</feature>
<evidence type="ECO:0000256" key="2">
    <source>
        <dbReference type="ARBA" id="ARBA00022475"/>
    </source>
</evidence>
<evidence type="ECO:0000256" key="6">
    <source>
        <dbReference type="SAM" id="MobiDB-lite"/>
    </source>
</evidence>
<gene>
    <name evidence="8" type="ORF">Drose_09655</name>
</gene>
<evidence type="ECO:0000256" key="5">
    <source>
        <dbReference type="ARBA" id="ARBA00023136"/>
    </source>
</evidence>
<proteinExistence type="predicted"/>
<feature type="transmembrane region" description="Helical" evidence="7">
    <location>
        <begin position="76"/>
        <end position="100"/>
    </location>
</feature>
<keyword evidence="5 7" id="KW-0472">Membrane</keyword>
<feature type="transmembrane region" description="Helical" evidence="7">
    <location>
        <begin position="147"/>
        <end position="167"/>
    </location>
</feature>
<feature type="compositionally biased region" description="Basic residues" evidence="6">
    <location>
        <begin position="1"/>
        <end position="12"/>
    </location>
</feature>
<evidence type="ECO:0000256" key="4">
    <source>
        <dbReference type="ARBA" id="ARBA00022989"/>
    </source>
</evidence>
<dbReference type="Proteomes" id="UP001058271">
    <property type="component" value="Chromosome"/>
</dbReference>
<sequence length="241" mass="24047">MSLPCRRPRGGRRPPTAALPDGGEPQAAVVTPGLGEVVVSGLLAGYGVAMPVGAIGALIAALAARTSWRVGVAAALGVATADGLYAVVAVLGDAALAGLIEPISGPLRWTAAVVLLALAAKTATDALRRRGAAATARKEDGRMSRPLGAYFALLGLTLLNPATIVYFGALVLGRRADDGLSASAEAAWVTSAFVASASWQLLIAGGGTLLGKVLTSPGGRLWTALSSSAVIAVLAILLILP</sequence>
<keyword evidence="3 7" id="KW-0812">Transmembrane</keyword>
<evidence type="ECO:0000313" key="8">
    <source>
        <dbReference type="EMBL" id="UWZ40290.1"/>
    </source>
</evidence>
<keyword evidence="9" id="KW-1185">Reference proteome</keyword>
<feature type="transmembrane region" description="Helical" evidence="7">
    <location>
        <begin position="43"/>
        <end position="64"/>
    </location>
</feature>
<dbReference type="InterPro" id="IPR001123">
    <property type="entry name" value="LeuE-type"/>
</dbReference>
<evidence type="ECO:0000256" key="3">
    <source>
        <dbReference type="ARBA" id="ARBA00022692"/>
    </source>
</evidence>
<organism evidence="8 9">
    <name type="scientific">Dactylosporangium roseum</name>
    <dbReference type="NCBI Taxonomy" id="47989"/>
    <lineage>
        <taxon>Bacteria</taxon>
        <taxon>Bacillati</taxon>
        <taxon>Actinomycetota</taxon>
        <taxon>Actinomycetes</taxon>
        <taxon>Micromonosporales</taxon>
        <taxon>Micromonosporaceae</taxon>
        <taxon>Dactylosporangium</taxon>
    </lineage>
</organism>
<evidence type="ECO:0000313" key="9">
    <source>
        <dbReference type="Proteomes" id="UP001058271"/>
    </source>
</evidence>
<keyword evidence="4 7" id="KW-1133">Transmembrane helix</keyword>
<feature type="transmembrane region" description="Helical" evidence="7">
    <location>
        <begin position="106"/>
        <end position="127"/>
    </location>
</feature>
<feature type="transmembrane region" description="Helical" evidence="7">
    <location>
        <begin position="221"/>
        <end position="240"/>
    </location>
</feature>
<reference evidence="8" key="1">
    <citation type="submission" date="2021-04" db="EMBL/GenBank/DDBJ databases">
        <title>Biosynthetic gene clusters of Dactylosporangioum roseum.</title>
        <authorList>
            <person name="Hartkoorn R.C."/>
            <person name="Beaudoing E."/>
            <person name="Hot D."/>
            <person name="Moureu S."/>
        </authorList>
    </citation>
    <scope>NUCLEOTIDE SEQUENCE</scope>
    <source>
        <strain evidence="8">NRRL B-16295</strain>
    </source>
</reference>
<dbReference type="Pfam" id="PF01810">
    <property type="entry name" value="LysE"/>
    <property type="match status" value="1"/>
</dbReference>